<feature type="region of interest" description="Disordered" evidence="1">
    <location>
        <begin position="33"/>
        <end position="55"/>
    </location>
</feature>
<evidence type="ECO:0000256" key="1">
    <source>
        <dbReference type="SAM" id="MobiDB-lite"/>
    </source>
</evidence>
<dbReference type="Proteomes" id="UP000307087">
    <property type="component" value="Unassembled WGS sequence"/>
</dbReference>
<gene>
    <name evidence="2" type="ORF">E9934_00375</name>
</gene>
<comment type="caution">
    <text evidence="2">The sequence shown here is derived from an EMBL/GenBank/DDBJ whole genome shotgun (WGS) entry which is preliminary data.</text>
</comment>
<proteinExistence type="predicted"/>
<evidence type="ECO:0000313" key="2">
    <source>
        <dbReference type="EMBL" id="THV18146.1"/>
    </source>
</evidence>
<name>A0A4V4HLF7_9ACTN</name>
<accession>A0A4V4HLF7</accession>
<feature type="compositionally biased region" description="Low complexity" evidence="1">
    <location>
        <begin position="39"/>
        <end position="49"/>
    </location>
</feature>
<dbReference type="RefSeq" id="WP_136560861.1">
    <property type="nucleotide sequence ID" value="NZ_BAABLS010000004.1"/>
</dbReference>
<dbReference type="EMBL" id="STGW01000001">
    <property type="protein sequence ID" value="THV18146.1"/>
    <property type="molecule type" value="Genomic_DNA"/>
</dbReference>
<keyword evidence="3" id="KW-1185">Reference proteome</keyword>
<protein>
    <submittedName>
        <fullName evidence="2">Uncharacterized protein</fullName>
    </submittedName>
</protein>
<reference evidence="2 3" key="1">
    <citation type="journal article" date="2009" name="Int. J. Syst. Evol. Microbiol.">
        <title>Nocardioides caeni sp. nov., isolated from wastewater.</title>
        <authorList>
            <person name="Yoon J.H."/>
            <person name="Kang S.J."/>
            <person name="Park S."/>
            <person name="Kim W."/>
            <person name="Oh T.K."/>
        </authorList>
    </citation>
    <scope>NUCLEOTIDE SEQUENCE [LARGE SCALE GENOMIC DNA]</scope>
    <source>
        <strain evidence="2 3">DSM 23134</strain>
    </source>
</reference>
<sequence length="276" mass="29637">MDSVGGDGEQIWLTTSVSWDGWDAPPDSRLSVAPTLHCSSSKQAGSSRSATTVDAGHGGGGQLVDLLMPADESGEPLTECRAPAYIAIGSTHWQLGPIDLDYLNSELAKTPGRPYSWVDTDARFSSGYQVVVVPKMSTAEAKGILDLEGQADFAGDGEGVLVAQRGGAAVLFTWFDVVPEESMRALSRDGTVASYSTTVNGDDHVFVAINGKAVRSFDPFLDHDYLGTEPMAEEEGLDFEGDTRPASWHLLERVTSVPITPEWLLEDEHPAYLLPH</sequence>
<dbReference type="OrthoDB" id="3780793at2"/>
<dbReference type="AlphaFoldDB" id="A0A4V4HLF7"/>
<evidence type="ECO:0000313" key="3">
    <source>
        <dbReference type="Proteomes" id="UP000307087"/>
    </source>
</evidence>
<organism evidence="2 3">
    <name type="scientific">Nocardioides caeni</name>
    <dbReference type="NCBI Taxonomy" id="574700"/>
    <lineage>
        <taxon>Bacteria</taxon>
        <taxon>Bacillati</taxon>
        <taxon>Actinomycetota</taxon>
        <taxon>Actinomycetes</taxon>
        <taxon>Propionibacteriales</taxon>
        <taxon>Nocardioidaceae</taxon>
        <taxon>Nocardioides</taxon>
    </lineage>
</organism>